<dbReference type="GO" id="GO:0098552">
    <property type="term" value="C:side of membrane"/>
    <property type="evidence" value="ECO:0007669"/>
    <property type="project" value="UniProtKB-KW"/>
</dbReference>
<accession>A0AAV5S1K2</accession>
<dbReference type="PROSITE" id="PS51762">
    <property type="entry name" value="GH16_2"/>
    <property type="match status" value="1"/>
</dbReference>
<evidence type="ECO:0000256" key="7">
    <source>
        <dbReference type="ARBA" id="ARBA00022801"/>
    </source>
</evidence>
<evidence type="ECO:0000256" key="1">
    <source>
        <dbReference type="ARBA" id="ARBA00000822"/>
    </source>
</evidence>
<keyword evidence="9" id="KW-0325">Glycoprotein</keyword>
<evidence type="ECO:0000259" key="18">
    <source>
        <dbReference type="PROSITE" id="PS51762"/>
    </source>
</evidence>
<proteinExistence type="inferred from homology"/>
<keyword evidence="4" id="KW-0328">Glycosyltransferase</keyword>
<keyword evidence="6 17" id="KW-0732">Signal</keyword>
<dbReference type="Pfam" id="PF00722">
    <property type="entry name" value="Glyco_hydro_16"/>
    <property type="match status" value="1"/>
</dbReference>
<dbReference type="AlphaFoldDB" id="A0AAV5S1K2"/>
<gene>
    <name evidence="19" type="ORF">DAKH74_041610</name>
</gene>
<feature type="domain" description="GH16" evidence="18">
    <location>
        <begin position="23"/>
        <end position="294"/>
    </location>
</feature>
<evidence type="ECO:0000256" key="6">
    <source>
        <dbReference type="ARBA" id="ARBA00022729"/>
    </source>
</evidence>
<feature type="region of interest" description="Disordered" evidence="16">
    <location>
        <begin position="422"/>
        <end position="442"/>
    </location>
</feature>
<evidence type="ECO:0000256" key="4">
    <source>
        <dbReference type="ARBA" id="ARBA00022676"/>
    </source>
</evidence>
<evidence type="ECO:0000313" key="19">
    <source>
        <dbReference type="EMBL" id="GMM57545.1"/>
    </source>
</evidence>
<evidence type="ECO:0000256" key="16">
    <source>
        <dbReference type="SAM" id="MobiDB-lite"/>
    </source>
</evidence>
<dbReference type="InterPro" id="IPR050546">
    <property type="entry name" value="Glycosyl_Hydrlase_16"/>
</dbReference>
<feature type="active site" description="Proton donor" evidence="15">
    <location>
        <position position="169"/>
    </location>
</feature>
<keyword evidence="7 14" id="KW-0378">Hydrolase</keyword>
<evidence type="ECO:0000313" key="20">
    <source>
        <dbReference type="Proteomes" id="UP001377567"/>
    </source>
</evidence>
<dbReference type="FunFam" id="2.60.120.200:FF:000159">
    <property type="entry name" value="Glycosidase"/>
    <property type="match status" value="1"/>
</dbReference>
<dbReference type="InterPro" id="IPR000757">
    <property type="entry name" value="Beta-glucanase-like"/>
</dbReference>
<keyword evidence="3" id="KW-0336">GPI-anchor</keyword>
<evidence type="ECO:0000256" key="10">
    <source>
        <dbReference type="ARBA" id="ARBA00023288"/>
    </source>
</evidence>
<feature type="active site" description="Nucleophile" evidence="15">
    <location>
        <position position="165"/>
    </location>
</feature>
<dbReference type="SUPFAM" id="SSF49899">
    <property type="entry name" value="Concanavalin A-like lectins/glucanases"/>
    <property type="match status" value="1"/>
</dbReference>
<feature type="compositionally biased region" description="Low complexity" evidence="16">
    <location>
        <begin position="353"/>
        <end position="400"/>
    </location>
</feature>
<evidence type="ECO:0000256" key="15">
    <source>
        <dbReference type="PIRSR" id="PIRSR037299-1"/>
    </source>
</evidence>
<comment type="caution">
    <text evidence="19">The sequence shown here is derived from an EMBL/GenBank/DDBJ whole genome shotgun (WGS) entry which is preliminary data.</text>
</comment>
<dbReference type="InterPro" id="IPR013320">
    <property type="entry name" value="ConA-like_dom_sf"/>
</dbReference>
<feature type="signal peptide" evidence="17">
    <location>
        <begin position="1"/>
        <end position="20"/>
    </location>
</feature>
<reference evidence="19 20" key="1">
    <citation type="journal article" date="2023" name="Elife">
        <title>Identification of key yeast species and microbe-microbe interactions impacting larval growth of Drosophila in the wild.</title>
        <authorList>
            <person name="Mure A."/>
            <person name="Sugiura Y."/>
            <person name="Maeda R."/>
            <person name="Honda K."/>
            <person name="Sakurai N."/>
            <person name="Takahashi Y."/>
            <person name="Watada M."/>
            <person name="Katoh T."/>
            <person name="Gotoh A."/>
            <person name="Gotoh Y."/>
            <person name="Taniguchi I."/>
            <person name="Nakamura K."/>
            <person name="Hayashi T."/>
            <person name="Katayama T."/>
            <person name="Uemura T."/>
            <person name="Hattori Y."/>
        </authorList>
    </citation>
    <scope>NUCLEOTIDE SEQUENCE [LARGE SCALE GENOMIC DNA]</scope>
    <source>
        <strain evidence="19 20">KH-74</strain>
    </source>
</reference>
<dbReference type="Proteomes" id="UP001377567">
    <property type="component" value="Unassembled WGS sequence"/>
</dbReference>
<keyword evidence="12" id="KW-0961">Cell wall biogenesis/degradation</keyword>
<dbReference type="GO" id="GO:0031505">
    <property type="term" value="P:fungal-type cell wall organization"/>
    <property type="evidence" value="ECO:0007669"/>
    <property type="project" value="UniProtKB-ARBA"/>
</dbReference>
<dbReference type="GO" id="GO:0008843">
    <property type="term" value="F:endochitinase activity"/>
    <property type="evidence" value="ECO:0007669"/>
    <property type="project" value="UniProtKB-EC"/>
</dbReference>
<keyword evidence="5" id="KW-0808">Transferase</keyword>
<evidence type="ECO:0000256" key="13">
    <source>
        <dbReference type="ARBA" id="ARBA00038074"/>
    </source>
</evidence>
<keyword evidence="8 14" id="KW-0472">Membrane</keyword>
<dbReference type="PANTHER" id="PTHR10963:SF22">
    <property type="entry name" value="GLYCOSIDASE CRH2-RELATED"/>
    <property type="match status" value="1"/>
</dbReference>
<dbReference type="InterPro" id="IPR017168">
    <property type="entry name" value="CHR-like"/>
</dbReference>
<feature type="region of interest" description="Disordered" evidence="16">
    <location>
        <begin position="352"/>
        <end position="400"/>
    </location>
</feature>
<dbReference type="Gene3D" id="2.60.120.200">
    <property type="match status" value="1"/>
</dbReference>
<dbReference type="GO" id="GO:0009277">
    <property type="term" value="C:fungal-type cell wall"/>
    <property type="evidence" value="ECO:0007669"/>
    <property type="project" value="UniProtKB-ARBA"/>
</dbReference>
<organism evidence="19 20">
    <name type="scientific">Maudiozyma humilis</name>
    <name type="common">Sour dough yeast</name>
    <name type="synonym">Kazachstania humilis</name>
    <dbReference type="NCBI Taxonomy" id="51915"/>
    <lineage>
        <taxon>Eukaryota</taxon>
        <taxon>Fungi</taxon>
        <taxon>Dikarya</taxon>
        <taxon>Ascomycota</taxon>
        <taxon>Saccharomycotina</taxon>
        <taxon>Saccharomycetes</taxon>
        <taxon>Saccharomycetales</taxon>
        <taxon>Saccharomycetaceae</taxon>
        <taxon>Maudiozyma</taxon>
    </lineage>
</organism>
<keyword evidence="11" id="KW-0326">Glycosidase</keyword>
<evidence type="ECO:0000256" key="17">
    <source>
        <dbReference type="SAM" id="SignalP"/>
    </source>
</evidence>
<dbReference type="GO" id="GO:0016757">
    <property type="term" value="F:glycosyltransferase activity"/>
    <property type="evidence" value="ECO:0007669"/>
    <property type="project" value="UniProtKB-KW"/>
</dbReference>
<comment type="catalytic activity">
    <reaction evidence="1">
        <text>Random endo-hydrolysis of N-acetyl-beta-D-glucosaminide (1-&gt;4)-beta-linkages in chitin and chitodextrins.</text>
        <dbReference type="EC" id="3.2.1.14"/>
    </reaction>
</comment>
<dbReference type="PIRSF" id="PIRSF037299">
    <property type="entry name" value="Glycosidase_CRH1_prd"/>
    <property type="match status" value="1"/>
</dbReference>
<dbReference type="CDD" id="cd02183">
    <property type="entry name" value="GH16_fungal_CRH1_transglycosylase"/>
    <property type="match status" value="1"/>
</dbReference>
<evidence type="ECO:0000256" key="14">
    <source>
        <dbReference type="PIRNR" id="PIRNR037299"/>
    </source>
</evidence>
<protein>
    <recommendedName>
        <fullName evidence="14">Crh-like protein</fullName>
        <ecNumber evidence="14">3.2.-.-</ecNumber>
    </recommendedName>
</protein>
<dbReference type="EC" id="3.2.-.-" evidence="14"/>
<dbReference type="EMBL" id="BTGD01000013">
    <property type="protein sequence ID" value="GMM57545.1"/>
    <property type="molecule type" value="Genomic_DNA"/>
</dbReference>
<feature type="chain" id="PRO_5043327435" description="Crh-like protein" evidence="17">
    <location>
        <begin position="21"/>
        <end position="468"/>
    </location>
</feature>
<sequence>MQLIASLVLFVFSAVHVAAADQVYYCNSTVSCPEEFPCCSQYGQCGTGEFCISNCNPIFSFEPEACMPEPVCKDISTTFNNYTDKVVNINTYLGNASEADWLYTGNILDYDDEGSMILAMPKNSGGTVLTSSKDVWYGKISARLKSSHLGGVVTAFIVFSGIQDEIDFEWVGADINTVQTNYYWQGLLDWHNSANITVNDTFNDYHTYEIDWHEDYTTWSVDGVIGRTLFKNATWNETLQAYKYPQTPSRIHLSIWPGGNATNAEGTIAWAGGEINWDAPDIQDPGYYYAIVNQINVTCYDTPSGTTKNGSDSYTYKKDSKYLQDDVVLSSKRYWLSTDEGTGLNVTAGEVVSSSSSSSSSSKTSSSSSSATSSAHNSTIANNSSSASTSTAYQNSSSSASSSVRHTSASISSITSRQADASASTSASSNSSTSRTSSRTSRMSSANFGSSLRFDNLFVFLSALGLLL</sequence>
<evidence type="ECO:0000256" key="8">
    <source>
        <dbReference type="ARBA" id="ARBA00023136"/>
    </source>
</evidence>
<evidence type="ECO:0000256" key="9">
    <source>
        <dbReference type="ARBA" id="ARBA00023180"/>
    </source>
</evidence>
<evidence type="ECO:0000256" key="5">
    <source>
        <dbReference type="ARBA" id="ARBA00022679"/>
    </source>
</evidence>
<evidence type="ECO:0000256" key="11">
    <source>
        <dbReference type="ARBA" id="ARBA00023295"/>
    </source>
</evidence>
<dbReference type="GO" id="GO:0005975">
    <property type="term" value="P:carbohydrate metabolic process"/>
    <property type="evidence" value="ECO:0007669"/>
    <property type="project" value="InterPro"/>
</dbReference>
<dbReference type="PANTHER" id="PTHR10963">
    <property type="entry name" value="GLYCOSYL HYDROLASE-RELATED"/>
    <property type="match status" value="1"/>
</dbReference>
<keyword evidence="20" id="KW-1185">Reference proteome</keyword>
<evidence type="ECO:0000256" key="2">
    <source>
        <dbReference type="ARBA" id="ARBA00004589"/>
    </source>
</evidence>
<comment type="similarity">
    <text evidence="13">Belongs to the glycosyl hydrolase 16 family. CRH1 subfamily.</text>
</comment>
<keyword evidence="10" id="KW-0449">Lipoprotein</keyword>
<evidence type="ECO:0000256" key="12">
    <source>
        <dbReference type="ARBA" id="ARBA00023316"/>
    </source>
</evidence>
<evidence type="ECO:0000256" key="3">
    <source>
        <dbReference type="ARBA" id="ARBA00022622"/>
    </source>
</evidence>
<comment type="subcellular location">
    <subcellularLocation>
        <location evidence="2">Membrane</location>
        <topology evidence="2">Lipid-anchor</topology>
        <topology evidence="2">GPI-anchor</topology>
    </subcellularLocation>
</comment>
<name>A0AAV5S1K2_MAUHU</name>